<protein>
    <submittedName>
        <fullName evidence="4">Sporulation related domain-containing protein</fullName>
    </submittedName>
</protein>
<proteinExistence type="predicted"/>
<dbReference type="InterPro" id="IPR036680">
    <property type="entry name" value="SPOR-like_sf"/>
</dbReference>
<dbReference type="Gene3D" id="3.30.70.1070">
    <property type="entry name" value="Sporulation related repeat"/>
    <property type="match status" value="1"/>
</dbReference>
<sequence length="493" mass="53066">MTTHERQPAPAEQSPNEPGPAATCAQDSSAVVSPVESGGGSLLPLSEQLAGQRFARDINAKIDDVEDQVQFLVAAFSRSQQALKGVMADMQSQAKAMTSEIERVMGLVSDASGVQEARVAQLEERLKSSVSALNECLASVDDQLQAHQGDIAQVKLEVDDSHARLVNRIQTLETDITNNLEDLARQDARHETALSALAEEARRGFAAREQAHSELKMVQQDQLGNQQAMADHLASLQSQTDTQADGLALLETETEDYQRQNRRDLRLFAGISAAVAAVFAGVLIYLEHSPSRDAGQLQAQLSAMDAQVGELEASAAASEQQFVFVAANQQGSVAKLDDLESRFGGLERAVIAAGQLHADESENLAAIASKVAALELSLYGEAEESPLATPALTIETSDWVAERDPGHYSIQLLGAYREGSIIAYANENARVLGQYPLSATQSEYRGRSWYNLFYGDFATFSEALSALDALPPGLRDNGPWIRTLSSIQASAQQ</sequence>
<dbReference type="STRING" id="488533.SAMN04487960_102113"/>
<keyword evidence="2" id="KW-1133">Transmembrane helix</keyword>
<feature type="domain" description="SPOR" evidence="3">
    <location>
        <begin position="402"/>
        <end position="483"/>
    </location>
</feature>
<keyword evidence="2" id="KW-0812">Transmembrane</keyword>
<organism evidence="4 5">
    <name type="scientific">Marinobacter mobilis</name>
    <dbReference type="NCBI Taxonomy" id="488533"/>
    <lineage>
        <taxon>Bacteria</taxon>
        <taxon>Pseudomonadati</taxon>
        <taxon>Pseudomonadota</taxon>
        <taxon>Gammaproteobacteria</taxon>
        <taxon>Pseudomonadales</taxon>
        <taxon>Marinobacteraceae</taxon>
        <taxon>Marinobacter</taxon>
    </lineage>
</organism>
<dbReference type="Pfam" id="PF05036">
    <property type="entry name" value="SPOR"/>
    <property type="match status" value="1"/>
</dbReference>
<evidence type="ECO:0000256" key="2">
    <source>
        <dbReference type="SAM" id="Phobius"/>
    </source>
</evidence>
<evidence type="ECO:0000256" key="1">
    <source>
        <dbReference type="SAM" id="MobiDB-lite"/>
    </source>
</evidence>
<dbReference type="InterPro" id="IPR007730">
    <property type="entry name" value="SPOR-like_dom"/>
</dbReference>
<evidence type="ECO:0000313" key="4">
    <source>
        <dbReference type="EMBL" id="SDW30182.1"/>
    </source>
</evidence>
<dbReference type="RefSeq" id="WP_091811482.1">
    <property type="nucleotide sequence ID" value="NZ_FNNE01000002.1"/>
</dbReference>
<dbReference type="OrthoDB" id="121544at2"/>
<keyword evidence="5" id="KW-1185">Reference proteome</keyword>
<dbReference type="GO" id="GO:0042834">
    <property type="term" value="F:peptidoglycan binding"/>
    <property type="evidence" value="ECO:0007669"/>
    <property type="project" value="InterPro"/>
</dbReference>
<keyword evidence="2" id="KW-0472">Membrane</keyword>
<gene>
    <name evidence="4" type="ORF">SAMN04487960_102113</name>
</gene>
<evidence type="ECO:0000313" key="5">
    <source>
        <dbReference type="Proteomes" id="UP000199675"/>
    </source>
</evidence>
<name>A0A1H2SF25_9GAMM</name>
<dbReference type="AlphaFoldDB" id="A0A1H2SF25"/>
<evidence type="ECO:0000259" key="3">
    <source>
        <dbReference type="PROSITE" id="PS51724"/>
    </source>
</evidence>
<dbReference type="EMBL" id="FNNE01000002">
    <property type="protein sequence ID" value="SDW30182.1"/>
    <property type="molecule type" value="Genomic_DNA"/>
</dbReference>
<dbReference type="PROSITE" id="PS51724">
    <property type="entry name" value="SPOR"/>
    <property type="match status" value="1"/>
</dbReference>
<feature type="region of interest" description="Disordered" evidence="1">
    <location>
        <begin position="1"/>
        <end position="37"/>
    </location>
</feature>
<feature type="transmembrane region" description="Helical" evidence="2">
    <location>
        <begin position="267"/>
        <end position="286"/>
    </location>
</feature>
<accession>A0A1H2SF25</accession>
<dbReference type="Proteomes" id="UP000199675">
    <property type="component" value="Unassembled WGS sequence"/>
</dbReference>
<reference evidence="4 5" key="1">
    <citation type="submission" date="2016-10" db="EMBL/GenBank/DDBJ databases">
        <authorList>
            <person name="de Groot N.N."/>
        </authorList>
    </citation>
    <scope>NUCLEOTIDE SEQUENCE [LARGE SCALE GENOMIC DNA]</scope>
    <source>
        <strain evidence="4 5">CGMCC 1.7059</strain>
    </source>
</reference>